<dbReference type="Proteomes" id="UP001307889">
    <property type="component" value="Chromosome 2"/>
</dbReference>
<keyword evidence="3" id="KW-0539">Nucleus</keyword>
<reference evidence="5 6" key="1">
    <citation type="submission" date="2023-09" db="EMBL/GenBank/DDBJ databases">
        <title>Nesidiocoris tenuis whole genome shotgun sequence.</title>
        <authorList>
            <person name="Shibata T."/>
            <person name="Shimoda M."/>
            <person name="Kobayashi T."/>
            <person name="Uehara T."/>
        </authorList>
    </citation>
    <scope>NUCLEOTIDE SEQUENCE [LARGE SCALE GENOMIC DNA]</scope>
    <source>
        <strain evidence="5 6">Japan</strain>
    </source>
</reference>
<keyword evidence="6" id="KW-1185">Reference proteome</keyword>
<feature type="compositionally biased region" description="Basic and acidic residues" evidence="4">
    <location>
        <begin position="1"/>
        <end position="33"/>
    </location>
</feature>
<gene>
    <name evidence="5" type="ORF">NTJ_03374</name>
</gene>
<evidence type="ECO:0000256" key="3">
    <source>
        <dbReference type="ARBA" id="ARBA00023242"/>
    </source>
</evidence>
<proteinExistence type="predicted"/>
<keyword evidence="2" id="KW-0804">Transcription</keyword>
<dbReference type="PANTHER" id="PTHR16088">
    <property type="entry name" value="YY1 ASSOCIATED PROTEIN-RELATED"/>
    <property type="match status" value="1"/>
</dbReference>
<feature type="region of interest" description="Disordered" evidence="4">
    <location>
        <begin position="1"/>
        <end position="37"/>
    </location>
</feature>
<protein>
    <submittedName>
        <fullName evidence="5">Uncharacterized protein</fullName>
    </submittedName>
</protein>
<evidence type="ECO:0000313" key="5">
    <source>
        <dbReference type="EMBL" id="BES90566.1"/>
    </source>
</evidence>
<dbReference type="PANTHER" id="PTHR16088:SF3">
    <property type="entry name" value="GON-4-LIKE PROTEIN"/>
    <property type="match status" value="1"/>
</dbReference>
<organism evidence="5 6">
    <name type="scientific">Nesidiocoris tenuis</name>
    <dbReference type="NCBI Taxonomy" id="355587"/>
    <lineage>
        <taxon>Eukaryota</taxon>
        <taxon>Metazoa</taxon>
        <taxon>Ecdysozoa</taxon>
        <taxon>Arthropoda</taxon>
        <taxon>Hexapoda</taxon>
        <taxon>Insecta</taxon>
        <taxon>Pterygota</taxon>
        <taxon>Neoptera</taxon>
        <taxon>Paraneoptera</taxon>
        <taxon>Hemiptera</taxon>
        <taxon>Heteroptera</taxon>
        <taxon>Panheteroptera</taxon>
        <taxon>Cimicomorpha</taxon>
        <taxon>Miridae</taxon>
        <taxon>Dicyphina</taxon>
        <taxon>Nesidiocoris</taxon>
    </lineage>
</organism>
<accession>A0ABN7AE55</accession>
<evidence type="ECO:0000313" key="6">
    <source>
        <dbReference type="Proteomes" id="UP001307889"/>
    </source>
</evidence>
<evidence type="ECO:0000256" key="4">
    <source>
        <dbReference type="SAM" id="MobiDB-lite"/>
    </source>
</evidence>
<sequence length="694" mass="78829">MPMDTPNKEFAHISARDDAEHSPGCNKHEEGLHRNNSTQRSIILGELEDELERQLEDKAKRNELSVANVKSILWAVLHHEDVHQFVDYTIKKTDKQPDFQMKLTRAKAKELLDKVPQIAPLLCLPSPQKLTSEIDALINQELSEDSSDEEYQPHDETIDDDEEAVADDTRSSIVSPFSPIMEEEMKEELRLTAVASEQGSIGQRTRSKLSLSKTPLEAIEMEFIPPDITTDMYDTECDNQDWLKFLRDFVQPLDNSVDGVEANDDENDPEYNIMGDEEFEALDNEELRVDRAVKISRKEVNDLMAELFEYTQMHEDGINSDDDALPVEKQRVEIASRTDPVTHNLMDVASHVHPFGSESPTDTPSAADGLSLVTAHEVSLVSIPEVTMTALPQFAVPAVPEVTLNNAQNPHKLQDEYDSCGAERLVDHAQYQLIQQQLMQHTQMLLQTYLLAIGNPLVDPVVAEMSLKHLTNIKAMGNNSPFTKNSFIFPTLQSSFNLIEMYSKYVQDNEDSVQRWNIETAAKSNYKKNRWANLPAIHPQLMEFCLMSDAFPYPLYIPSMGFGKSDPLGRTLFLKSEDYLIAHGLEYCESTLDLDLDKAKEMEEACELIQETLVPLKPIVSVAKHIRKRRGASAASVIKYYFTHRQAPPSDHYVVPIIGRVPLLYKQDAKFLPNSWHHTLYKIRQKLKKSNSIK</sequence>
<name>A0ABN7AE55_9HEMI</name>
<evidence type="ECO:0000256" key="2">
    <source>
        <dbReference type="ARBA" id="ARBA00023163"/>
    </source>
</evidence>
<evidence type="ECO:0000256" key="1">
    <source>
        <dbReference type="ARBA" id="ARBA00023015"/>
    </source>
</evidence>
<dbReference type="EMBL" id="AP028910">
    <property type="protein sequence ID" value="BES90566.1"/>
    <property type="molecule type" value="Genomic_DNA"/>
</dbReference>
<dbReference type="InterPro" id="IPR052435">
    <property type="entry name" value="YY1-Transcr_Regul"/>
</dbReference>
<keyword evidence="1" id="KW-0805">Transcription regulation</keyword>